<feature type="region of interest" description="Disordered" evidence="1">
    <location>
        <begin position="344"/>
        <end position="366"/>
    </location>
</feature>
<accession>A0A6A6TKX0</accession>
<sequence length="904" mass="100355">MNPSFPSQAHSLDGSAANGAIHNGRQRNFQHLKLDVGGAKAQTDGFDDSANIDPNLLALSVKAIEMSAKKLPNSANGVSDTGNGNQVDLLNSSRLAGEWAEDSSGLLGMKYEPQLDNNSGEAPQYQNPWSVQDFHGNGAYVGYGGQVVTPPMDQGPLSDNFSQAAYVHYPQSMQSPIHSGVFSSDVPPMNLLLEPVRQPFQQLRYEPHPKQFSQYPPQVEHSGREQGAWNATIQDSPPMIPVEEQAAAFGYNVHRPQTMSPSMFNGSPAFGNMTQGFHAAPPIPAQHPLQQPVRQQFLAPPYGIPAGYGAPQCGMMPANQVGSNLHPNVQRLPLLKAEPTNLGQLPKKANHIDGKPKRNRKKPGPGVMMRKYDELIGNVPLWDFEILSPHEINFTLAEIIVLLPKWHHNKSIATRFVNNGCTAPIHRTIVLSHRRISDEMQKVISNGLCPLRNTIGCTYRDSMRERGQNTKEKEAHARWRTQMSKALKADASLTEEAFHQEHPEPEFNPIWRWTHENHETPADWNSKTISVTGWLSDRAAYKKSGRHGFKPTPLPFSHLMKDVAKLPEGPDAGDLTRALEYALNNRKIINGYYGDYMFPNDLDEILDIIGRTEITDEHYDDAAIARWTGIKPACDEGKLPAPRPDKKRKRDSEDDQEAEGEDDSDQAPNATPKPKRARAEEAQAPRAPEGTPIGEDEAPKPGDMSEMAQVVRFAQRADQSHVRWLWDDAHVKEIIRVLTLEWIEKLNARLDESPRPLWRDVETGGDALMEQATRFAKSREQSGINWRADIRHAGLISRTDPEMLEMSLETVTTLVMNFDDCCILWSGEEAWARLFQTATNKYIKQNLPQLATDSPQAMSKEKLPVQNGQATSSLDLGSVARFNAANGNGGVPTGYAPAQARHGP</sequence>
<feature type="compositionally biased region" description="Polar residues" evidence="1">
    <location>
        <begin position="1"/>
        <end position="10"/>
    </location>
</feature>
<feature type="region of interest" description="Disordered" evidence="1">
    <location>
        <begin position="633"/>
        <end position="702"/>
    </location>
</feature>
<protein>
    <submittedName>
        <fullName evidence="2">Uncharacterized protein</fullName>
    </submittedName>
</protein>
<dbReference type="EMBL" id="MU004306">
    <property type="protein sequence ID" value="KAF2659593.1"/>
    <property type="molecule type" value="Genomic_DNA"/>
</dbReference>
<gene>
    <name evidence="2" type="ORF">K491DRAFT_755344</name>
</gene>
<dbReference type="AlphaFoldDB" id="A0A6A6TKX0"/>
<dbReference type="OrthoDB" id="3795517at2759"/>
<dbReference type="Proteomes" id="UP000799324">
    <property type="component" value="Unassembled WGS sequence"/>
</dbReference>
<evidence type="ECO:0000313" key="3">
    <source>
        <dbReference type="Proteomes" id="UP000799324"/>
    </source>
</evidence>
<proteinExistence type="predicted"/>
<reference evidence="2" key="1">
    <citation type="journal article" date="2020" name="Stud. Mycol.">
        <title>101 Dothideomycetes genomes: a test case for predicting lifestyles and emergence of pathogens.</title>
        <authorList>
            <person name="Haridas S."/>
            <person name="Albert R."/>
            <person name="Binder M."/>
            <person name="Bloem J."/>
            <person name="Labutti K."/>
            <person name="Salamov A."/>
            <person name="Andreopoulos B."/>
            <person name="Baker S."/>
            <person name="Barry K."/>
            <person name="Bills G."/>
            <person name="Bluhm B."/>
            <person name="Cannon C."/>
            <person name="Castanera R."/>
            <person name="Culley D."/>
            <person name="Daum C."/>
            <person name="Ezra D."/>
            <person name="Gonzalez J."/>
            <person name="Henrissat B."/>
            <person name="Kuo A."/>
            <person name="Liang C."/>
            <person name="Lipzen A."/>
            <person name="Lutzoni F."/>
            <person name="Magnuson J."/>
            <person name="Mondo S."/>
            <person name="Nolan M."/>
            <person name="Ohm R."/>
            <person name="Pangilinan J."/>
            <person name="Park H.-J."/>
            <person name="Ramirez L."/>
            <person name="Alfaro M."/>
            <person name="Sun H."/>
            <person name="Tritt A."/>
            <person name="Yoshinaga Y."/>
            <person name="Zwiers L.-H."/>
            <person name="Turgeon B."/>
            <person name="Goodwin S."/>
            <person name="Spatafora J."/>
            <person name="Crous P."/>
            <person name="Grigoriev I."/>
        </authorList>
    </citation>
    <scope>NUCLEOTIDE SEQUENCE</scope>
    <source>
        <strain evidence="2">CBS 122681</strain>
    </source>
</reference>
<feature type="region of interest" description="Disordered" evidence="1">
    <location>
        <begin position="1"/>
        <end position="21"/>
    </location>
</feature>
<feature type="compositionally biased region" description="Acidic residues" evidence="1">
    <location>
        <begin position="653"/>
        <end position="665"/>
    </location>
</feature>
<organism evidence="2 3">
    <name type="scientific">Lophiostoma macrostomum CBS 122681</name>
    <dbReference type="NCBI Taxonomy" id="1314788"/>
    <lineage>
        <taxon>Eukaryota</taxon>
        <taxon>Fungi</taxon>
        <taxon>Dikarya</taxon>
        <taxon>Ascomycota</taxon>
        <taxon>Pezizomycotina</taxon>
        <taxon>Dothideomycetes</taxon>
        <taxon>Pleosporomycetidae</taxon>
        <taxon>Pleosporales</taxon>
        <taxon>Lophiostomataceae</taxon>
        <taxon>Lophiostoma</taxon>
    </lineage>
</organism>
<evidence type="ECO:0000256" key="1">
    <source>
        <dbReference type="SAM" id="MobiDB-lite"/>
    </source>
</evidence>
<name>A0A6A6TKX0_9PLEO</name>
<keyword evidence="3" id="KW-1185">Reference proteome</keyword>
<evidence type="ECO:0000313" key="2">
    <source>
        <dbReference type="EMBL" id="KAF2659593.1"/>
    </source>
</evidence>